<protein>
    <submittedName>
        <fullName evidence="1">Uncharacterized protein</fullName>
    </submittedName>
</protein>
<dbReference type="AlphaFoldDB" id="A0A1F6G9B4"/>
<dbReference type="SUPFAM" id="SSF89550">
    <property type="entry name" value="PHP domain-like"/>
    <property type="match status" value="1"/>
</dbReference>
<dbReference type="InterPro" id="IPR016195">
    <property type="entry name" value="Pol/histidinol_Pase-like"/>
</dbReference>
<dbReference type="EMBL" id="MFNE01000035">
    <property type="protein sequence ID" value="OGG94702.1"/>
    <property type="molecule type" value="Genomic_DNA"/>
</dbReference>
<sequence>MKKRNSQLIETLAEVIERDAQDFANLTRQELTPTEVASILNPIKCFPKEKQVLALHWHPEQVPLPLIRKRIETMFPAEEEHLIIPTQHNQLVAYDEFVGVEVDCYSPEFNQKVQLLLHFHQDQLKDAQVLESMLEHTFKYRSSQLFQFLDCLTGQWGEFILNQAAAQTGANEAVVDFAAKMASKLTILIDQNVATLHPEAVKNKLIRYFIDLQRPYYGHEWIDRVQVFVNQVKTLIKRDFDLSYFYQAQAFIEETRALGGSIVIPHPEQFWPILLADYDVDGIEAWNPQSFRYTDFLINVIEKKNRTRPDRERPILILFGDDCHLGEKLKEKTAQNAEKASREIGFQPPWEDLHIQKLLITAGSSKARVIAEYKNRLLS</sequence>
<accession>A0A1F6G9B4</accession>
<organism evidence="1 2">
    <name type="scientific">Candidatus Lambdaproteobacteria bacterium RIFOXYD2_FULL_50_16</name>
    <dbReference type="NCBI Taxonomy" id="1817772"/>
    <lineage>
        <taxon>Bacteria</taxon>
        <taxon>Pseudomonadati</taxon>
        <taxon>Pseudomonadota</taxon>
        <taxon>Candidatus Lambdaproteobacteria</taxon>
    </lineage>
</organism>
<gene>
    <name evidence="1" type="ORF">A2527_05740</name>
</gene>
<comment type="caution">
    <text evidence="1">The sequence shown here is derived from an EMBL/GenBank/DDBJ whole genome shotgun (WGS) entry which is preliminary data.</text>
</comment>
<evidence type="ECO:0000313" key="2">
    <source>
        <dbReference type="Proteomes" id="UP000178449"/>
    </source>
</evidence>
<name>A0A1F6G9B4_9PROT</name>
<dbReference type="STRING" id="1817772.A2527_05740"/>
<proteinExistence type="predicted"/>
<reference evidence="1 2" key="1">
    <citation type="journal article" date="2016" name="Nat. Commun.">
        <title>Thousands of microbial genomes shed light on interconnected biogeochemical processes in an aquifer system.</title>
        <authorList>
            <person name="Anantharaman K."/>
            <person name="Brown C.T."/>
            <person name="Hug L.A."/>
            <person name="Sharon I."/>
            <person name="Castelle C.J."/>
            <person name="Probst A.J."/>
            <person name="Thomas B.C."/>
            <person name="Singh A."/>
            <person name="Wilkins M.J."/>
            <person name="Karaoz U."/>
            <person name="Brodie E.L."/>
            <person name="Williams K.H."/>
            <person name="Hubbard S.S."/>
            <person name="Banfield J.F."/>
        </authorList>
    </citation>
    <scope>NUCLEOTIDE SEQUENCE [LARGE SCALE GENOMIC DNA]</scope>
</reference>
<dbReference type="Proteomes" id="UP000178449">
    <property type="component" value="Unassembled WGS sequence"/>
</dbReference>
<dbReference type="Gene3D" id="3.20.20.140">
    <property type="entry name" value="Metal-dependent hydrolases"/>
    <property type="match status" value="1"/>
</dbReference>
<evidence type="ECO:0000313" key="1">
    <source>
        <dbReference type="EMBL" id="OGG94702.1"/>
    </source>
</evidence>